<dbReference type="SUPFAM" id="SSF54928">
    <property type="entry name" value="RNA-binding domain, RBD"/>
    <property type="match status" value="1"/>
</dbReference>
<evidence type="ECO:0000313" key="4">
    <source>
        <dbReference type="EMBL" id="KAK0421278.1"/>
    </source>
</evidence>
<dbReference type="InterPro" id="IPR050441">
    <property type="entry name" value="RBM"/>
</dbReference>
<accession>A0AA39M593</accession>
<dbReference type="EMBL" id="JAUCMV010000002">
    <property type="protein sequence ID" value="KAK0421278.1"/>
    <property type="molecule type" value="Genomic_DNA"/>
</dbReference>
<name>A0AA39M593_9BILA</name>
<gene>
    <name evidence="4" type="ORF">QR680_015152</name>
</gene>
<feature type="compositionally biased region" description="Gly residues" evidence="2">
    <location>
        <begin position="31"/>
        <end position="41"/>
    </location>
</feature>
<keyword evidence="1" id="KW-0694">RNA-binding</keyword>
<feature type="region of interest" description="Disordered" evidence="2">
    <location>
        <begin position="1"/>
        <end position="46"/>
    </location>
</feature>
<keyword evidence="5" id="KW-1185">Reference proteome</keyword>
<feature type="compositionally biased region" description="Basic residues" evidence="2">
    <location>
        <begin position="1"/>
        <end position="30"/>
    </location>
</feature>
<dbReference type="InterPro" id="IPR035979">
    <property type="entry name" value="RBD_domain_sf"/>
</dbReference>
<dbReference type="Proteomes" id="UP001175271">
    <property type="component" value="Unassembled WGS sequence"/>
</dbReference>
<proteinExistence type="predicted"/>
<dbReference type="AlphaFoldDB" id="A0AA39M593"/>
<evidence type="ECO:0000259" key="3">
    <source>
        <dbReference type="PROSITE" id="PS50102"/>
    </source>
</evidence>
<comment type="caution">
    <text evidence="4">The sequence shown here is derived from an EMBL/GenBank/DDBJ whole genome shotgun (WGS) entry which is preliminary data.</text>
</comment>
<dbReference type="InterPro" id="IPR012677">
    <property type="entry name" value="Nucleotide-bd_a/b_plait_sf"/>
</dbReference>
<dbReference type="PANTHER" id="PTHR48034">
    <property type="entry name" value="TRANSFORMER-2 SEX-DETERMINING PROTEIN-RELATED"/>
    <property type="match status" value="1"/>
</dbReference>
<feature type="domain" description="RRM" evidence="3">
    <location>
        <begin position="53"/>
        <end position="123"/>
    </location>
</feature>
<dbReference type="InterPro" id="IPR000504">
    <property type="entry name" value="RRM_dom"/>
</dbReference>
<dbReference type="GO" id="GO:0003723">
    <property type="term" value="F:RNA binding"/>
    <property type="evidence" value="ECO:0007669"/>
    <property type="project" value="UniProtKB-UniRule"/>
</dbReference>
<organism evidence="4 5">
    <name type="scientific">Steinernema hermaphroditum</name>
    <dbReference type="NCBI Taxonomy" id="289476"/>
    <lineage>
        <taxon>Eukaryota</taxon>
        <taxon>Metazoa</taxon>
        <taxon>Ecdysozoa</taxon>
        <taxon>Nematoda</taxon>
        <taxon>Chromadorea</taxon>
        <taxon>Rhabditida</taxon>
        <taxon>Tylenchina</taxon>
        <taxon>Panagrolaimomorpha</taxon>
        <taxon>Strongyloidoidea</taxon>
        <taxon>Steinernematidae</taxon>
        <taxon>Steinernema</taxon>
    </lineage>
</organism>
<evidence type="ECO:0000313" key="5">
    <source>
        <dbReference type="Proteomes" id="UP001175271"/>
    </source>
</evidence>
<dbReference type="CDD" id="cd12363">
    <property type="entry name" value="RRM_TRA2"/>
    <property type="match status" value="1"/>
</dbReference>
<sequence>MSQSRSRSRSPVRARSRSRSRSRSPVRARRNGGGGGGGGPPRGSVYENPPASRCLGIFGLSLYTTERDLRDIFEQYGPLEKIQLVVDHPSGRSRGFGFIYFEKMEDAMEAKERAAGLELDGHKEFTWVLPERVVSRLVAVMIIGLRHLGVTVTEVVTTVRVTMIAAIVAAVLLRPVTTTVVTAVVPVLTNTIESSQIVPIVMSSFRRLPVVHLVRLNRVQCSSL</sequence>
<evidence type="ECO:0000256" key="2">
    <source>
        <dbReference type="SAM" id="MobiDB-lite"/>
    </source>
</evidence>
<dbReference type="Pfam" id="PF00076">
    <property type="entry name" value="RRM_1"/>
    <property type="match status" value="1"/>
</dbReference>
<protein>
    <recommendedName>
        <fullName evidence="3">RRM domain-containing protein</fullName>
    </recommendedName>
</protein>
<dbReference type="PROSITE" id="PS50102">
    <property type="entry name" value="RRM"/>
    <property type="match status" value="1"/>
</dbReference>
<reference evidence="4" key="1">
    <citation type="submission" date="2023-06" db="EMBL/GenBank/DDBJ databases">
        <title>Genomic analysis of the entomopathogenic nematode Steinernema hermaphroditum.</title>
        <authorList>
            <person name="Schwarz E.M."/>
            <person name="Heppert J.K."/>
            <person name="Baniya A."/>
            <person name="Schwartz H.T."/>
            <person name="Tan C.-H."/>
            <person name="Antoshechkin I."/>
            <person name="Sternberg P.W."/>
            <person name="Goodrich-Blair H."/>
            <person name="Dillman A.R."/>
        </authorList>
    </citation>
    <scope>NUCLEOTIDE SEQUENCE</scope>
    <source>
        <strain evidence="4">PS9179</strain>
        <tissue evidence="4">Whole animal</tissue>
    </source>
</reference>
<dbReference type="SMART" id="SM00360">
    <property type="entry name" value="RRM"/>
    <property type="match status" value="1"/>
</dbReference>
<evidence type="ECO:0000256" key="1">
    <source>
        <dbReference type="PROSITE-ProRule" id="PRU00176"/>
    </source>
</evidence>
<dbReference type="Gene3D" id="3.30.70.330">
    <property type="match status" value="1"/>
</dbReference>